<comment type="caution">
    <text evidence="14">Lacks conserved residue(s) required for the propagation of feature annotation.</text>
</comment>
<dbReference type="GO" id="GO:0005886">
    <property type="term" value="C:plasma membrane"/>
    <property type="evidence" value="ECO:0007669"/>
    <property type="project" value="UniProtKB-SubCell"/>
</dbReference>
<dbReference type="RefSeq" id="WP_110063852.1">
    <property type="nucleotide sequence ID" value="NZ_QGTW01000002.1"/>
</dbReference>
<feature type="transmembrane region" description="Helical" evidence="14">
    <location>
        <begin position="316"/>
        <end position="342"/>
    </location>
</feature>
<dbReference type="PROSITE" id="PS50283">
    <property type="entry name" value="NA_SOLUT_SYMP_3"/>
    <property type="match status" value="1"/>
</dbReference>
<feature type="transmembrane region" description="Helical" evidence="14">
    <location>
        <begin position="421"/>
        <end position="439"/>
    </location>
</feature>
<dbReference type="InterPro" id="IPR050277">
    <property type="entry name" value="Sodium:Solute_Symporter"/>
</dbReference>
<comment type="subcellular location">
    <subcellularLocation>
        <location evidence="1 14">Cell membrane</location>
        <topology evidence="1 14">Multi-pass membrane protein</topology>
    </subcellularLocation>
</comment>
<dbReference type="EMBL" id="QGTW01000002">
    <property type="protein sequence ID" value="PWW31322.1"/>
    <property type="molecule type" value="Genomic_DNA"/>
</dbReference>
<keyword evidence="9 14" id="KW-0406">Ion transport</keyword>
<evidence type="ECO:0000256" key="5">
    <source>
        <dbReference type="ARBA" id="ARBA00022692"/>
    </source>
</evidence>
<feature type="transmembrane region" description="Helical" evidence="14">
    <location>
        <begin position="158"/>
        <end position="176"/>
    </location>
</feature>
<keyword evidence="3 14" id="KW-0813">Transport</keyword>
<comment type="caution">
    <text evidence="15">The sequence shown here is derived from an EMBL/GenBank/DDBJ whole genome shotgun (WGS) entry which is preliminary data.</text>
</comment>
<comment type="similarity">
    <text evidence="2 13">Belongs to the sodium:solute symporter (SSF) (TC 2.A.21) family.</text>
</comment>
<comment type="function">
    <text evidence="14">Catalyzes the sodium-dependent uptake of extracellular L-proline.</text>
</comment>
<keyword evidence="7 14" id="KW-1133">Transmembrane helix</keyword>
<comment type="catalytic activity">
    <reaction evidence="12">
        <text>L-proline(in) + Na(+)(in) = L-proline(out) + Na(+)(out)</text>
        <dbReference type="Rhea" id="RHEA:28967"/>
        <dbReference type="ChEBI" id="CHEBI:29101"/>
        <dbReference type="ChEBI" id="CHEBI:60039"/>
    </reaction>
</comment>
<dbReference type="InterPro" id="IPR001734">
    <property type="entry name" value="Na/solute_symporter"/>
</dbReference>
<dbReference type="GO" id="GO:0031402">
    <property type="term" value="F:sodium ion binding"/>
    <property type="evidence" value="ECO:0007669"/>
    <property type="project" value="UniProtKB-UniRule"/>
</dbReference>
<dbReference type="PANTHER" id="PTHR48086:SF3">
    <property type="entry name" value="SODIUM_PROLINE SYMPORTER"/>
    <property type="match status" value="1"/>
</dbReference>
<dbReference type="Proteomes" id="UP000247150">
    <property type="component" value="Unassembled WGS sequence"/>
</dbReference>
<feature type="transmembrane region" description="Helical" evidence="14">
    <location>
        <begin position="188"/>
        <end position="209"/>
    </location>
</feature>
<keyword evidence="10 14" id="KW-0472">Membrane</keyword>
<feature type="transmembrane region" description="Helical" evidence="14">
    <location>
        <begin position="267"/>
        <end position="296"/>
    </location>
</feature>
<evidence type="ECO:0000256" key="13">
    <source>
        <dbReference type="RuleBase" id="RU362091"/>
    </source>
</evidence>
<dbReference type="Pfam" id="PF00474">
    <property type="entry name" value="SSF"/>
    <property type="match status" value="1"/>
</dbReference>
<dbReference type="GO" id="GO:0015824">
    <property type="term" value="P:proline transport"/>
    <property type="evidence" value="ECO:0007669"/>
    <property type="project" value="UniProtKB-UniRule"/>
</dbReference>
<reference evidence="15 16" key="1">
    <citation type="submission" date="2018-05" db="EMBL/GenBank/DDBJ databases">
        <title>Freshwater and sediment microbial communities from various areas in North America, analyzing microbe dynamics in response to fracking.</title>
        <authorList>
            <person name="Lamendella R."/>
        </authorList>
    </citation>
    <scope>NUCLEOTIDE SEQUENCE [LARGE SCALE GENOMIC DNA]</scope>
    <source>
        <strain evidence="15 16">15_TX</strain>
    </source>
</reference>
<feature type="transmembrane region" description="Helical" evidence="14">
    <location>
        <begin position="389"/>
        <end position="414"/>
    </location>
</feature>
<keyword evidence="14" id="KW-0029">Amino-acid transport</keyword>
<keyword evidence="8 14" id="KW-0915">Sodium</keyword>
<evidence type="ECO:0000256" key="6">
    <source>
        <dbReference type="ARBA" id="ARBA00022847"/>
    </source>
</evidence>
<name>A0A2V3A3N8_9BACI</name>
<feature type="transmembrane region" description="Helical" evidence="14">
    <location>
        <begin position="445"/>
        <end position="463"/>
    </location>
</feature>
<organism evidence="15 16">
    <name type="scientific">Cytobacillus oceanisediminis</name>
    <dbReference type="NCBI Taxonomy" id="665099"/>
    <lineage>
        <taxon>Bacteria</taxon>
        <taxon>Bacillati</taxon>
        <taxon>Bacillota</taxon>
        <taxon>Bacilli</taxon>
        <taxon>Bacillales</taxon>
        <taxon>Bacillaceae</taxon>
        <taxon>Cytobacillus</taxon>
    </lineage>
</organism>
<proteinExistence type="inferred from homology"/>
<evidence type="ECO:0000256" key="2">
    <source>
        <dbReference type="ARBA" id="ARBA00006434"/>
    </source>
</evidence>
<feature type="transmembrane region" description="Helical" evidence="14">
    <location>
        <begin position="120"/>
        <end position="138"/>
    </location>
</feature>
<evidence type="ECO:0000256" key="10">
    <source>
        <dbReference type="ARBA" id="ARBA00023136"/>
    </source>
</evidence>
<evidence type="ECO:0000256" key="7">
    <source>
        <dbReference type="ARBA" id="ARBA00022989"/>
    </source>
</evidence>
<evidence type="ECO:0000256" key="4">
    <source>
        <dbReference type="ARBA" id="ARBA00022475"/>
    </source>
</evidence>
<dbReference type="NCBIfam" id="TIGR00813">
    <property type="entry name" value="sss"/>
    <property type="match status" value="1"/>
</dbReference>
<dbReference type="AlphaFoldDB" id="A0A2V3A3N8"/>
<accession>A0A2V3A3N8</accession>
<keyword evidence="5 14" id="KW-0812">Transmembrane</keyword>
<evidence type="ECO:0000256" key="9">
    <source>
        <dbReference type="ARBA" id="ARBA00023065"/>
    </source>
</evidence>
<dbReference type="Gene3D" id="1.20.1730.10">
    <property type="entry name" value="Sodium/glucose cotransporter"/>
    <property type="match status" value="1"/>
</dbReference>
<dbReference type="GO" id="GO:0005298">
    <property type="term" value="F:proline:sodium symporter activity"/>
    <property type="evidence" value="ECO:0007669"/>
    <property type="project" value="UniProtKB-UniRule"/>
</dbReference>
<feature type="transmembrane region" description="Helical" evidence="14">
    <location>
        <begin position="221"/>
        <end position="246"/>
    </location>
</feature>
<gene>
    <name evidence="15" type="ORF">DFO73_102318</name>
</gene>
<evidence type="ECO:0000256" key="11">
    <source>
        <dbReference type="ARBA" id="ARBA00023201"/>
    </source>
</evidence>
<evidence type="ECO:0000256" key="12">
    <source>
        <dbReference type="ARBA" id="ARBA00033708"/>
    </source>
</evidence>
<evidence type="ECO:0000256" key="1">
    <source>
        <dbReference type="ARBA" id="ARBA00004651"/>
    </source>
</evidence>
<dbReference type="InterPro" id="IPR038377">
    <property type="entry name" value="Na/Glc_symporter_sf"/>
</dbReference>
<keyword evidence="4 14" id="KW-1003">Cell membrane</keyword>
<dbReference type="InterPro" id="IPR011851">
    <property type="entry name" value="Na/Pro_symporter"/>
</dbReference>
<protein>
    <recommendedName>
        <fullName evidence="14">Sodium/proline symporter</fullName>
    </recommendedName>
    <alternativeName>
        <fullName evidence="14">Proline permease</fullName>
    </alternativeName>
</protein>
<evidence type="ECO:0000313" key="16">
    <source>
        <dbReference type="Proteomes" id="UP000247150"/>
    </source>
</evidence>
<evidence type="ECO:0000313" key="15">
    <source>
        <dbReference type="EMBL" id="PWW31322.1"/>
    </source>
</evidence>
<keyword evidence="11 14" id="KW-0739">Sodium transport</keyword>
<dbReference type="PANTHER" id="PTHR48086">
    <property type="entry name" value="SODIUM/PROLINE SYMPORTER-RELATED"/>
    <property type="match status" value="1"/>
</dbReference>
<sequence length="481" mass="51138">MILTITVLIYLALVFIVGIYAGRGNGDTEESYFLGKRGFGPVATAISAGATDSSGWIFIGAVGFSYTMGAVTMWMLPSFVVGVLFNWLYLGPRLRKQGKNLGALGVADFFEKKLNDKSHLVKIIAGFLIVIFFIPYMASQLTAAGKTINVLLEIDYNIGLIGSAIFVIAYCFSGGYKSVVFTDVVQGFIMLGVLFFFPLYLTFSLGGWGELWAQLLAVDPILGSAAAGATGSAAFGFIAGLLFYGLGEVGQPHILQRFFSAKDDHSLAAGTWIASAWAVIVMTGSSILGLCARLILPDLADPEFAFPATVIEIMPAIIAGIVVGAIFAAIQSTFSSQLLLAVQTISSDLLKSFSKKEYSQEQLIKYTRITMIILGLIVTGLALANIDTVFALVVYAWSGMASAFGPLLVFLVAAPQKVSKWGAIAGMIIGTLSASIWYVAGLSAYMMEVVPGMICATLAILIVSKVIPDQSVTAESPNIKL</sequence>
<dbReference type="OrthoDB" id="9810181at2"/>
<dbReference type="CDD" id="cd11475">
    <property type="entry name" value="SLC5sbd_PutP"/>
    <property type="match status" value="1"/>
</dbReference>
<evidence type="ECO:0000256" key="14">
    <source>
        <dbReference type="RuleBase" id="RU366012"/>
    </source>
</evidence>
<evidence type="ECO:0000256" key="8">
    <source>
        <dbReference type="ARBA" id="ARBA00023053"/>
    </source>
</evidence>
<evidence type="ECO:0000256" key="3">
    <source>
        <dbReference type="ARBA" id="ARBA00022448"/>
    </source>
</evidence>
<keyword evidence="6 14" id="KW-0769">Symport</keyword>
<feature type="transmembrane region" description="Helical" evidence="14">
    <location>
        <begin position="56"/>
        <end position="89"/>
    </location>
</feature>
<feature type="transmembrane region" description="Helical" evidence="14">
    <location>
        <begin position="363"/>
        <end position="383"/>
    </location>
</feature>